<dbReference type="STRING" id="1796646.A4V02_01585"/>
<dbReference type="KEGG" id="pary:A4V02_01585"/>
<accession>A0A1B1S6Y2</accession>
<evidence type="ECO:0008006" key="3">
    <source>
        <dbReference type="Google" id="ProtNLM"/>
    </source>
</evidence>
<name>A0A1B1S6Y2_9BACT</name>
<dbReference type="AlphaFoldDB" id="A0A1B1S6Y2"/>
<accession>A0A1Z2XET5</accession>
<dbReference type="EMBL" id="CP015402">
    <property type="protein sequence ID" value="ANU62555.1"/>
    <property type="molecule type" value="Genomic_DNA"/>
</dbReference>
<dbReference type="RefSeq" id="WP_068959951.1">
    <property type="nucleotide sequence ID" value="NZ_CAJTAP010000052.1"/>
</dbReference>
<sequence>MATKLTANGVSTTTTPGTEQFEVFYTGYRSLRKKHYQYDYRHTDGELYSCVADTLKECRHRCDKWLNKKINNSK</sequence>
<reference evidence="2" key="1">
    <citation type="submission" date="2016-04" db="EMBL/GenBank/DDBJ databases">
        <title>Complete Genome Sequences of Twelve Strains of a Stable Defined Moderately Diverse Mouse Microbiota 2 (sDMDMm2).</title>
        <authorList>
            <person name="Uchimura Y."/>
            <person name="Wyss M."/>
            <person name="Brugiroux S."/>
            <person name="Limenitakis J.P."/>
            <person name="Stecher B."/>
            <person name="McCoy K.D."/>
            <person name="Macpherson A.J."/>
        </authorList>
    </citation>
    <scope>NUCLEOTIDE SEQUENCE [LARGE SCALE GENOMIC DNA]</scope>
    <source>
        <strain evidence="2">YL27</strain>
    </source>
</reference>
<gene>
    <name evidence="1" type="ORF">A4V02_01585</name>
</gene>
<protein>
    <recommendedName>
        <fullName evidence="3">DUF3873 domain-containing protein</fullName>
    </recommendedName>
</protein>
<proteinExistence type="predicted"/>
<dbReference type="Proteomes" id="UP000186351">
    <property type="component" value="Chromosome"/>
</dbReference>
<evidence type="ECO:0000313" key="1">
    <source>
        <dbReference type="EMBL" id="ANU62555.1"/>
    </source>
</evidence>
<evidence type="ECO:0000313" key="2">
    <source>
        <dbReference type="Proteomes" id="UP000186351"/>
    </source>
</evidence>
<dbReference type="Pfam" id="PF12989">
    <property type="entry name" value="DUF3873"/>
    <property type="match status" value="1"/>
</dbReference>
<keyword evidence="2" id="KW-1185">Reference proteome</keyword>
<dbReference type="InterPro" id="IPR024356">
    <property type="entry name" value="DUF3873"/>
</dbReference>
<dbReference type="GeneID" id="65535529"/>
<dbReference type="OrthoDB" id="1002652at2"/>
<organism evidence="1 2">
    <name type="scientific">Muribaculum intestinale</name>
    <dbReference type="NCBI Taxonomy" id="1796646"/>
    <lineage>
        <taxon>Bacteria</taxon>
        <taxon>Pseudomonadati</taxon>
        <taxon>Bacteroidota</taxon>
        <taxon>Bacteroidia</taxon>
        <taxon>Bacteroidales</taxon>
        <taxon>Muribaculaceae</taxon>
        <taxon>Muribaculum</taxon>
    </lineage>
</organism>